<organism evidence="1 2">
    <name type="scientific">Citrobacter werkmanii</name>
    <dbReference type="NCBI Taxonomy" id="67827"/>
    <lineage>
        <taxon>Bacteria</taxon>
        <taxon>Pseudomonadati</taxon>
        <taxon>Pseudomonadota</taxon>
        <taxon>Gammaproteobacteria</taxon>
        <taxon>Enterobacterales</taxon>
        <taxon>Enterobacteriaceae</taxon>
        <taxon>Citrobacter</taxon>
        <taxon>Citrobacter freundii complex</taxon>
    </lineage>
</organism>
<reference evidence="1" key="1">
    <citation type="journal article" date="2018" name="Genome Biol.">
        <title>SKESA: strategic k-mer extension for scrupulous assemblies.</title>
        <authorList>
            <person name="Souvorov A."/>
            <person name="Agarwala R."/>
            <person name="Lipman D.J."/>
        </authorList>
    </citation>
    <scope>NUCLEOTIDE SEQUENCE</scope>
    <source>
        <strain evidence="1">RS189</strain>
    </source>
</reference>
<evidence type="ECO:0000313" key="1">
    <source>
        <dbReference type="EMBL" id="HAT7594216.1"/>
    </source>
</evidence>
<comment type="caution">
    <text evidence="1">The sequence shown here is derived from an EMBL/GenBank/DDBJ whole genome shotgun (WGS) entry which is preliminary data.</text>
</comment>
<reference evidence="1" key="2">
    <citation type="submission" date="2020-11" db="EMBL/GenBank/DDBJ databases">
        <authorList>
            <consortium name="NCBI Pathogen Detection Project"/>
        </authorList>
    </citation>
    <scope>NUCLEOTIDE SEQUENCE</scope>
    <source>
        <strain evidence="1">RS189</strain>
    </source>
</reference>
<dbReference type="EMBL" id="DACUGV010000006">
    <property type="protein sequence ID" value="HAT7594216.1"/>
    <property type="molecule type" value="Genomic_DNA"/>
</dbReference>
<protein>
    <submittedName>
        <fullName evidence="1">DUF2732 domain-containing protein</fullName>
    </submittedName>
</protein>
<dbReference type="AlphaFoldDB" id="A0AA37ZAZ9"/>
<proteinExistence type="predicted"/>
<accession>A0AA37ZAZ9</accession>
<name>A0AA37ZAZ9_9ENTR</name>
<gene>
    <name evidence="1" type="ORF">JAW44_004010</name>
</gene>
<evidence type="ECO:0000313" key="2">
    <source>
        <dbReference type="Proteomes" id="UP000867745"/>
    </source>
</evidence>
<dbReference type="InterPro" id="IPR020126">
    <property type="entry name" value="DUF2732"/>
</dbReference>
<sequence>MRNIETRITKTGPDDAGLNLLLTEARIDERKDRALAVSIRMEALAIHILQKEMNGVEAAELLRREAARCEAESRGDWH</sequence>
<dbReference type="Proteomes" id="UP000867745">
    <property type="component" value="Unassembled WGS sequence"/>
</dbReference>
<dbReference type="Pfam" id="PF10809">
    <property type="entry name" value="DUF2732"/>
    <property type="match status" value="1"/>
</dbReference>